<proteinExistence type="predicted"/>
<dbReference type="Pfam" id="PF15931">
    <property type="entry name" value="DUF4747"/>
    <property type="match status" value="1"/>
</dbReference>
<sequence>MVLGATYQKKHIMVPVTFARLYFQPSLFSSQDEPLLLFQDLLSREIRNIYTTRRGNKKTGWVITDNHVTRHGDTDFGVGKLGRISPKRIRAFDDAVFTEIREEVSKGYLDSCFVVDFSNSWIAFETKTGISVEQFCQAFVGVCMTAEHRLGFISLYPDVERAAYMEAFKKLKIIQKVRIEFVVPNPQMYELAKAIQNKLLIEPKAVKAIIDCEGSAKGLEHDSDIVKIAGNLPLDMPQYGVVEVRGMQNEDSPLQIVSSYDKAVKTTVSMPKEKEGKWQVLMDLLIKRKK</sequence>
<name>A0A6N7IQH9_9FIRM</name>
<evidence type="ECO:0000313" key="2">
    <source>
        <dbReference type="Proteomes" id="UP000441717"/>
    </source>
</evidence>
<organism evidence="1 2">
    <name type="scientific">Desulfofundulus thermobenzoicus</name>
    <dbReference type="NCBI Taxonomy" id="29376"/>
    <lineage>
        <taxon>Bacteria</taxon>
        <taxon>Bacillati</taxon>
        <taxon>Bacillota</taxon>
        <taxon>Clostridia</taxon>
        <taxon>Eubacteriales</taxon>
        <taxon>Peptococcaceae</taxon>
        <taxon>Desulfofundulus</taxon>
    </lineage>
</organism>
<reference evidence="1 2" key="1">
    <citation type="submission" date="2019-10" db="EMBL/GenBank/DDBJ databases">
        <title>Comparative genomics of sulfur disproportionating microorganisms.</title>
        <authorList>
            <person name="Ward L.M."/>
            <person name="Bertran E."/>
            <person name="Johnston D."/>
        </authorList>
    </citation>
    <scope>NUCLEOTIDE SEQUENCE [LARGE SCALE GENOMIC DNA]</scope>
    <source>
        <strain evidence="1 2">DSM 14055</strain>
    </source>
</reference>
<keyword evidence="2" id="KW-1185">Reference proteome</keyword>
<dbReference type="InterPro" id="IPR031832">
    <property type="entry name" value="DUF4747"/>
</dbReference>
<dbReference type="EMBL" id="WHYR01000012">
    <property type="protein sequence ID" value="MQL51843.1"/>
    <property type="molecule type" value="Genomic_DNA"/>
</dbReference>
<dbReference type="Proteomes" id="UP000441717">
    <property type="component" value="Unassembled WGS sequence"/>
</dbReference>
<evidence type="ECO:0000313" key="1">
    <source>
        <dbReference type="EMBL" id="MQL51843.1"/>
    </source>
</evidence>
<dbReference type="AlphaFoldDB" id="A0A6N7IQH9"/>
<accession>A0A6N7IQH9</accession>
<gene>
    <name evidence="1" type="ORF">GFC01_06105</name>
</gene>
<dbReference type="RefSeq" id="WP_152945779.1">
    <property type="nucleotide sequence ID" value="NZ_WHYR01000012.1"/>
</dbReference>
<comment type="caution">
    <text evidence="1">The sequence shown here is derived from an EMBL/GenBank/DDBJ whole genome shotgun (WGS) entry which is preliminary data.</text>
</comment>
<protein>
    <submittedName>
        <fullName evidence="1">Uncharacterized protein</fullName>
    </submittedName>
</protein>